<keyword evidence="1" id="KW-0378">Hydrolase</keyword>
<dbReference type="SUPFAM" id="SSF63817">
    <property type="entry name" value="Sortase"/>
    <property type="match status" value="1"/>
</dbReference>
<dbReference type="CDD" id="cd05829">
    <property type="entry name" value="Sortase_F"/>
    <property type="match status" value="1"/>
</dbReference>
<evidence type="ECO:0000313" key="2">
    <source>
        <dbReference type="EMBL" id="MEE4546998.1"/>
    </source>
</evidence>
<comment type="caution">
    <text evidence="2">The sequence shown here is derived from an EMBL/GenBank/DDBJ whole genome shotgun (WGS) entry which is preliminary data.</text>
</comment>
<sequence>MALAAAGSCVLVIRPHPPADADIGALPAARPAASAPAPVPSAPPPTRIRIMRIALSDPLVGLDVQQDGHLAAPEDPAQVGWWSGGPRPGDPGAAIIVGHVDSTTGPAAFYGVSSLRPGDEISIDRADRSRVTFTVKALRQYDKDALPDSEVYALAGPPSLRLITCGGAYDAARGGYRDNVVVYATLTSPHTPTATTRSGH</sequence>
<gene>
    <name evidence="2" type="ORF">V2S66_34165</name>
</gene>
<dbReference type="EMBL" id="JAZEWV010000066">
    <property type="protein sequence ID" value="MEE4546998.1"/>
    <property type="molecule type" value="Genomic_DNA"/>
</dbReference>
<protein>
    <submittedName>
        <fullName evidence="2">Class F sortase</fullName>
    </submittedName>
</protein>
<keyword evidence="3" id="KW-1185">Reference proteome</keyword>
<dbReference type="InterPro" id="IPR023365">
    <property type="entry name" value="Sortase_dom-sf"/>
</dbReference>
<dbReference type="Pfam" id="PF04203">
    <property type="entry name" value="Sortase"/>
    <property type="match status" value="1"/>
</dbReference>
<name>A0ABU7PMC3_9ACTN</name>
<organism evidence="2 3">
    <name type="scientific">Actinacidiphila polyblastidii</name>
    <dbReference type="NCBI Taxonomy" id="3110430"/>
    <lineage>
        <taxon>Bacteria</taxon>
        <taxon>Bacillati</taxon>
        <taxon>Actinomycetota</taxon>
        <taxon>Actinomycetes</taxon>
        <taxon>Kitasatosporales</taxon>
        <taxon>Streptomycetaceae</taxon>
        <taxon>Actinacidiphila</taxon>
    </lineage>
</organism>
<dbReference type="InterPro" id="IPR005754">
    <property type="entry name" value="Sortase"/>
</dbReference>
<dbReference type="RefSeq" id="WP_330800971.1">
    <property type="nucleotide sequence ID" value="NZ_JAZEWV010000066.1"/>
</dbReference>
<dbReference type="NCBIfam" id="NF033748">
    <property type="entry name" value="class_F_sortase"/>
    <property type="match status" value="1"/>
</dbReference>
<dbReference type="InterPro" id="IPR042001">
    <property type="entry name" value="Sortase_F"/>
</dbReference>
<dbReference type="Gene3D" id="2.40.260.10">
    <property type="entry name" value="Sortase"/>
    <property type="match status" value="1"/>
</dbReference>
<proteinExistence type="predicted"/>
<evidence type="ECO:0000256" key="1">
    <source>
        <dbReference type="ARBA" id="ARBA00022801"/>
    </source>
</evidence>
<dbReference type="Proteomes" id="UP001344658">
    <property type="component" value="Unassembled WGS sequence"/>
</dbReference>
<evidence type="ECO:0000313" key="3">
    <source>
        <dbReference type="Proteomes" id="UP001344658"/>
    </source>
</evidence>
<accession>A0ABU7PMC3</accession>
<reference evidence="2 3" key="1">
    <citation type="submission" date="2023-12" db="EMBL/GenBank/DDBJ databases">
        <title>Streptomyces sp. V4-01.</title>
        <authorList>
            <person name="Somphong A."/>
            <person name="Phongsopitanun W."/>
        </authorList>
    </citation>
    <scope>NUCLEOTIDE SEQUENCE [LARGE SCALE GENOMIC DNA]</scope>
    <source>
        <strain evidence="2 3">V4-01</strain>
    </source>
</reference>